<proteinExistence type="predicted"/>
<name>A0A074L5U0_9BACT</name>
<dbReference type="STRING" id="1048983.EL17_22895"/>
<keyword evidence="2" id="KW-1185">Reference proteome</keyword>
<gene>
    <name evidence="1" type="ORF">EL17_22895</name>
</gene>
<accession>A0A074L5U0</accession>
<reference evidence="1 2" key="1">
    <citation type="submission" date="2014-04" db="EMBL/GenBank/DDBJ databases">
        <title>Characterization and application of a salt tolerant electro-active bacterium.</title>
        <authorList>
            <person name="Yang L."/>
            <person name="Wei S."/>
            <person name="Tay Q.X.M."/>
        </authorList>
    </citation>
    <scope>NUCLEOTIDE SEQUENCE [LARGE SCALE GENOMIC DNA]</scope>
    <source>
        <strain evidence="1 2">LY1</strain>
    </source>
</reference>
<evidence type="ECO:0000313" key="1">
    <source>
        <dbReference type="EMBL" id="KEO75870.1"/>
    </source>
</evidence>
<evidence type="ECO:0008006" key="3">
    <source>
        <dbReference type="Google" id="ProtNLM"/>
    </source>
</evidence>
<dbReference type="RefSeq" id="WP_035068891.1">
    <property type="nucleotide sequence ID" value="NZ_JMIH01000004.1"/>
</dbReference>
<dbReference type="Proteomes" id="UP000027821">
    <property type="component" value="Unassembled WGS sequence"/>
</dbReference>
<dbReference type="EMBL" id="JMIH01000004">
    <property type="protein sequence ID" value="KEO75870.1"/>
    <property type="molecule type" value="Genomic_DNA"/>
</dbReference>
<dbReference type="eggNOG" id="COG2032">
    <property type="taxonomic scope" value="Bacteria"/>
</dbReference>
<dbReference type="AlphaFoldDB" id="A0A074L5U0"/>
<protein>
    <recommendedName>
        <fullName evidence="3">CHRD domain-containing protein</fullName>
    </recommendedName>
</protein>
<sequence length="172" mass="19048">MQSKWSKIIVLWVIGIIWGCSSEEEGIYTQNQVSYSLTAASDFDIQGMAHVRELRTGGIEIELVLEGLTSTEAYFYPSHLHYGPYDSPNAPMAQMLSPVDARTLVSKTVITTLHDGSIMDFNRFLSFDGHIKVHLAEDGPDYEVILAVGNVGAYNERVVDLSKIAVCSPYTN</sequence>
<evidence type="ECO:0000313" key="2">
    <source>
        <dbReference type="Proteomes" id="UP000027821"/>
    </source>
</evidence>
<organism evidence="1 2">
    <name type="scientific">Anditalea andensis</name>
    <dbReference type="NCBI Taxonomy" id="1048983"/>
    <lineage>
        <taxon>Bacteria</taxon>
        <taxon>Pseudomonadati</taxon>
        <taxon>Bacteroidota</taxon>
        <taxon>Cytophagia</taxon>
        <taxon>Cytophagales</taxon>
        <taxon>Cytophagaceae</taxon>
        <taxon>Anditalea</taxon>
    </lineage>
</organism>
<comment type="caution">
    <text evidence="1">The sequence shown here is derived from an EMBL/GenBank/DDBJ whole genome shotgun (WGS) entry which is preliminary data.</text>
</comment>